<sequence length="51" mass="6044">MPVWLNTIPPVAAKVPRPNTRRWLVVLLIILFMGFALTLWFWTKDRTGFIF</sequence>
<dbReference type="KEGG" id="psi:S70_15630"/>
<dbReference type="Proteomes" id="UP000005012">
    <property type="component" value="Chromosome"/>
</dbReference>
<keyword evidence="1" id="KW-0812">Transmembrane</keyword>
<reference evidence="3" key="2">
    <citation type="submission" date="2012-04" db="EMBL/GenBank/DDBJ databases">
        <title>Complete genome sequence of Providencia stuartii clinical isolate MRSN 2154.</title>
        <authorList>
            <person name="Clifford R.J."/>
            <person name="Hang J."/>
            <person name="Riley M.C."/>
            <person name="Onmus-Leone F."/>
            <person name="Kuschner R.A."/>
            <person name="Lesho E.P."/>
            <person name="Waterman P.E."/>
        </authorList>
    </citation>
    <scope>NUCLEOTIDE SEQUENCE [LARGE SCALE GENOMIC DNA]</scope>
    <source>
        <strain evidence="3">MRSN 2154</strain>
    </source>
</reference>
<dbReference type="AlphaFoldDB" id="A0A140NPW3"/>
<name>A0A140NPW3_PROSM</name>
<protein>
    <submittedName>
        <fullName evidence="2">Uncharacterized protein</fullName>
    </submittedName>
</protein>
<evidence type="ECO:0000256" key="1">
    <source>
        <dbReference type="SAM" id="Phobius"/>
    </source>
</evidence>
<evidence type="ECO:0000313" key="2">
    <source>
        <dbReference type="EMBL" id="AFH94941.1"/>
    </source>
</evidence>
<proteinExistence type="predicted"/>
<dbReference type="EMBL" id="CP003488">
    <property type="protein sequence ID" value="AFH94941.1"/>
    <property type="molecule type" value="Genomic_DNA"/>
</dbReference>
<feature type="transmembrane region" description="Helical" evidence="1">
    <location>
        <begin position="23"/>
        <end position="42"/>
    </location>
</feature>
<reference evidence="2 3" key="1">
    <citation type="journal article" date="2012" name="J. Bacteriol.">
        <title>Complete Genome Sequence of Providencia stuartii Clinical Isolate MRSN 2154.</title>
        <authorList>
            <person name="Clifford R.J."/>
            <person name="Hang J."/>
            <person name="Riley M.C."/>
            <person name="Onmus-Leone F."/>
            <person name="Kuschner R.A."/>
            <person name="Lesho E.P."/>
            <person name="Waterman P.E."/>
        </authorList>
    </citation>
    <scope>NUCLEOTIDE SEQUENCE [LARGE SCALE GENOMIC DNA]</scope>
    <source>
        <strain evidence="2 3">MRSN 2154</strain>
    </source>
</reference>
<organism evidence="2 3">
    <name type="scientific">Providencia stuartii (strain MRSN 2154)</name>
    <dbReference type="NCBI Taxonomy" id="1157951"/>
    <lineage>
        <taxon>Bacteria</taxon>
        <taxon>Pseudomonadati</taxon>
        <taxon>Pseudomonadota</taxon>
        <taxon>Gammaproteobacteria</taxon>
        <taxon>Enterobacterales</taxon>
        <taxon>Morganellaceae</taxon>
        <taxon>Providencia</taxon>
    </lineage>
</organism>
<keyword evidence="1" id="KW-0472">Membrane</keyword>
<dbReference type="RefSeq" id="WP_014657745.1">
    <property type="nucleotide sequence ID" value="NC_017731.1"/>
</dbReference>
<gene>
    <name evidence="2" type="ordered locus">S70_15630</name>
</gene>
<dbReference type="HOGENOM" id="CLU_3102614_0_0_6"/>
<dbReference type="PATRIC" id="fig|1157951.4.peg.3145"/>
<accession>A0A140NPW3</accession>
<evidence type="ECO:0000313" key="3">
    <source>
        <dbReference type="Proteomes" id="UP000005012"/>
    </source>
</evidence>
<keyword evidence="1" id="KW-1133">Transmembrane helix</keyword>
<dbReference type="GeneID" id="93520241"/>